<reference evidence="3 4" key="1">
    <citation type="submission" date="2016-09" db="EMBL/GenBank/DDBJ databases">
        <title>genome sequences of unsequenced Mycobacteria.</title>
        <authorList>
            <person name="Greninger A.L."/>
            <person name="Jerome K.R."/>
            <person name="Mcnair B."/>
            <person name="Wallis C."/>
            <person name="Fang F."/>
        </authorList>
    </citation>
    <scope>NUCLEOTIDE SEQUENCE [LARGE SCALE GENOMIC DNA]</scope>
    <source>
        <strain evidence="3 4">BM1</strain>
    </source>
</reference>
<evidence type="ECO:0000313" key="4">
    <source>
        <dbReference type="Proteomes" id="UP000191039"/>
    </source>
</evidence>
<dbReference type="Pfam" id="PF05305">
    <property type="entry name" value="DUF732"/>
    <property type="match status" value="1"/>
</dbReference>
<keyword evidence="1" id="KW-0732">Signal</keyword>
<dbReference type="STRING" id="1801.BRW64_26750"/>
<dbReference type="InterPro" id="IPR007969">
    <property type="entry name" value="DUF732"/>
</dbReference>
<proteinExistence type="predicted"/>
<dbReference type="Proteomes" id="UP000191039">
    <property type="component" value="Unassembled WGS sequence"/>
</dbReference>
<name>A0A1Q4H4H0_9MYCO</name>
<feature type="domain" description="DUF732" evidence="2">
    <location>
        <begin position="29"/>
        <end position="101"/>
    </location>
</feature>
<evidence type="ECO:0000259" key="2">
    <source>
        <dbReference type="Pfam" id="PF05305"/>
    </source>
</evidence>
<evidence type="ECO:0000313" key="3">
    <source>
        <dbReference type="EMBL" id="OPE45405.1"/>
    </source>
</evidence>
<sequence length="116" mass="12771">MRTKLAVLTAGVASVAAVALAAPAQADPDTAFAKELQSYGIYGQKDYNAWIGKIACKRLDRGVDLNARDSAKFVSDQLQRGSSTEQAWQFLGAAMNYYCPDKRVLLTAQWDRREKP</sequence>
<accession>A0A1Q4H4H0</accession>
<dbReference type="AlphaFoldDB" id="A0A1Q4H4H0"/>
<evidence type="ECO:0000256" key="1">
    <source>
        <dbReference type="SAM" id="SignalP"/>
    </source>
</evidence>
<feature type="chain" id="PRO_5043148655" description="DUF732 domain-containing protein" evidence="1">
    <location>
        <begin position="22"/>
        <end position="116"/>
    </location>
</feature>
<comment type="caution">
    <text evidence="3">The sequence shown here is derived from an EMBL/GenBank/DDBJ whole genome shotgun (WGS) entry which is preliminary data.</text>
</comment>
<gene>
    <name evidence="3" type="ORF">BV510_28245</name>
</gene>
<feature type="signal peptide" evidence="1">
    <location>
        <begin position="1"/>
        <end position="21"/>
    </location>
</feature>
<organism evidence="3 4">
    <name type="scientific">Mycolicibacterium diernhoferi</name>
    <dbReference type="NCBI Taxonomy" id="1801"/>
    <lineage>
        <taxon>Bacteria</taxon>
        <taxon>Bacillati</taxon>
        <taxon>Actinomycetota</taxon>
        <taxon>Actinomycetes</taxon>
        <taxon>Mycobacteriales</taxon>
        <taxon>Mycobacteriaceae</taxon>
        <taxon>Mycolicibacterium</taxon>
    </lineage>
</organism>
<dbReference type="EMBL" id="MIJD01000501">
    <property type="protein sequence ID" value="OPE45405.1"/>
    <property type="molecule type" value="Genomic_DNA"/>
</dbReference>
<protein>
    <recommendedName>
        <fullName evidence="2">DUF732 domain-containing protein</fullName>
    </recommendedName>
</protein>